<organism evidence="2 3">
    <name type="scientific">Cohnella suwonensis</name>
    <dbReference type="NCBI Taxonomy" id="696072"/>
    <lineage>
        <taxon>Bacteria</taxon>
        <taxon>Bacillati</taxon>
        <taxon>Bacillota</taxon>
        <taxon>Bacilli</taxon>
        <taxon>Bacillales</taxon>
        <taxon>Paenibacillaceae</taxon>
        <taxon>Cohnella</taxon>
    </lineage>
</organism>
<dbReference type="Gene3D" id="2.60.40.1180">
    <property type="entry name" value="Golgi alpha-mannosidase II"/>
    <property type="match status" value="1"/>
</dbReference>
<sequence length="577" mass="65518">MNKVNIDTIRIVDAYPLKAQFRSGERVELAVEIEGGEAVYGELALRVRIYELEILRETREIPIATGLSGLHEMRISVGPYDCDFTGFGCDIDVVRGDDLLDSLSTAFDVVSDWRKATRYGFLSEYDAGREAEDGRKAKWLNKLHLNLTLYYDWMYRHDDLVSEEESYTDLMGRQVSLSAIGNKIELCRRYGMKAIAYGAIYAASKGFAEKYPDWGLYTSAGDPFDFIGIFRIMNIEPDSPWHAHIIEQYAKSVELGFDGIHLDTYGFPKTAWSRLNGERKLIKLEEHFPALIDNTRAKLSKLRDEVCLIFNNVGNWPVDAVAKADQDAIYIEVWKPYERYQHLREIIAMAKVLSEGKNVILAAYLQPFRVVSEALGIAGAENGLRLLTATVTAHGAYHLLHGEDGGVLTQGYYVDHSKLRDGFRRTVRDYADFVVRYGHLTHDNALRNVSMTHADYDNFEYVFEGFAFSAYGEPGKVWTVIQEKKTLKLIHFINLTGISDDLWNEAKETPVAVYGRTVRVAVDLPVKSVFLATPDENGGRPITLEYRTEASDRGKVVVIDLPKLNYWDVLVIQFQDH</sequence>
<keyword evidence="1" id="KW-0732">Signal</keyword>
<evidence type="ECO:0000256" key="1">
    <source>
        <dbReference type="ARBA" id="ARBA00022729"/>
    </source>
</evidence>
<evidence type="ECO:0000313" key="3">
    <source>
        <dbReference type="Proteomes" id="UP001596105"/>
    </source>
</evidence>
<dbReference type="Pfam" id="PF13199">
    <property type="entry name" value="Glyco_hydro_66"/>
    <property type="match status" value="1"/>
</dbReference>
<dbReference type="InterPro" id="IPR025092">
    <property type="entry name" value="Glyco_hydro_66"/>
</dbReference>
<dbReference type="CDD" id="cd14745">
    <property type="entry name" value="GH66"/>
    <property type="match status" value="1"/>
</dbReference>
<dbReference type="Proteomes" id="UP001596105">
    <property type="component" value="Unassembled WGS sequence"/>
</dbReference>
<gene>
    <name evidence="2" type="ORF">ACFPPD_09500</name>
</gene>
<accession>A0ABW0LVD4</accession>
<proteinExistence type="predicted"/>
<dbReference type="GO" id="GO:0016787">
    <property type="term" value="F:hydrolase activity"/>
    <property type="evidence" value="ECO:0007669"/>
    <property type="project" value="UniProtKB-KW"/>
</dbReference>
<dbReference type="RefSeq" id="WP_209748911.1">
    <property type="nucleotide sequence ID" value="NZ_JBHSMH010000022.1"/>
</dbReference>
<dbReference type="InterPro" id="IPR013780">
    <property type="entry name" value="Glyco_hydro_b"/>
</dbReference>
<dbReference type="EMBL" id="JBHSMH010000022">
    <property type="protein sequence ID" value="MFC5468957.1"/>
    <property type="molecule type" value="Genomic_DNA"/>
</dbReference>
<protein>
    <submittedName>
        <fullName evidence="2">Glycoside hydrolase family 66 protein</fullName>
    </submittedName>
</protein>
<name>A0ABW0LVD4_9BACL</name>
<evidence type="ECO:0000313" key="2">
    <source>
        <dbReference type="EMBL" id="MFC5468957.1"/>
    </source>
</evidence>
<keyword evidence="2" id="KW-0378">Hydrolase</keyword>
<comment type="caution">
    <text evidence="2">The sequence shown here is derived from an EMBL/GenBank/DDBJ whole genome shotgun (WGS) entry which is preliminary data.</text>
</comment>
<dbReference type="Gene3D" id="3.20.20.80">
    <property type="entry name" value="Glycosidases"/>
    <property type="match status" value="1"/>
</dbReference>
<reference evidence="3" key="1">
    <citation type="journal article" date="2019" name="Int. J. Syst. Evol. Microbiol.">
        <title>The Global Catalogue of Microorganisms (GCM) 10K type strain sequencing project: providing services to taxonomists for standard genome sequencing and annotation.</title>
        <authorList>
            <consortium name="The Broad Institute Genomics Platform"/>
            <consortium name="The Broad Institute Genome Sequencing Center for Infectious Disease"/>
            <person name="Wu L."/>
            <person name="Ma J."/>
        </authorList>
    </citation>
    <scope>NUCLEOTIDE SEQUENCE [LARGE SCALE GENOMIC DNA]</scope>
    <source>
        <strain evidence="3">CCUG 57113</strain>
    </source>
</reference>
<keyword evidence="3" id="KW-1185">Reference proteome</keyword>